<proteinExistence type="predicted"/>
<dbReference type="SMART" id="SM00228">
    <property type="entry name" value="PDZ"/>
    <property type="match status" value="1"/>
</dbReference>
<dbReference type="InterPro" id="IPR036034">
    <property type="entry name" value="PDZ_sf"/>
</dbReference>
<feature type="domain" description="PDZ" evidence="1">
    <location>
        <begin position="474"/>
        <end position="546"/>
    </location>
</feature>
<dbReference type="Pfam" id="PF13180">
    <property type="entry name" value="PDZ_2"/>
    <property type="match status" value="1"/>
</dbReference>
<dbReference type="PANTHER" id="PTHR12147">
    <property type="entry name" value="METALLOPEPTIDASE M28 FAMILY MEMBER"/>
    <property type="match status" value="1"/>
</dbReference>
<dbReference type="KEGG" id="cpi:Cpin_0600"/>
<dbReference type="InterPro" id="IPR007484">
    <property type="entry name" value="Peptidase_M28"/>
</dbReference>
<reference evidence="2 3" key="2">
    <citation type="journal article" date="2010" name="Stand. Genomic Sci.">
        <title>Complete genome sequence of Chitinophaga pinensis type strain (UQM 2034).</title>
        <authorList>
            <person name="Glavina Del Rio T."/>
            <person name="Abt B."/>
            <person name="Spring S."/>
            <person name="Lapidus A."/>
            <person name="Nolan M."/>
            <person name="Tice H."/>
            <person name="Copeland A."/>
            <person name="Cheng J.F."/>
            <person name="Chen F."/>
            <person name="Bruce D."/>
            <person name="Goodwin L."/>
            <person name="Pitluck S."/>
            <person name="Ivanova N."/>
            <person name="Mavromatis K."/>
            <person name="Mikhailova N."/>
            <person name="Pati A."/>
            <person name="Chen A."/>
            <person name="Palaniappan K."/>
            <person name="Land M."/>
            <person name="Hauser L."/>
            <person name="Chang Y.J."/>
            <person name="Jeffries C.D."/>
            <person name="Chain P."/>
            <person name="Saunders E."/>
            <person name="Detter J.C."/>
            <person name="Brettin T."/>
            <person name="Rohde M."/>
            <person name="Goker M."/>
            <person name="Bristow J."/>
            <person name="Eisen J.A."/>
            <person name="Markowitz V."/>
            <person name="Hugenholtz P."/>
            <person name="Kyrpides N.C."/>
            <person name="Klenk H.P."/>
            <person name="Lucas S."/>
        </authorList>
    </citation>
    <scope>NUCLEOTIDE SEQUENCE [LARGE SCALE GENOMIC DNA]</scope>
    <source>
        <strain evidence="3">ATCC 43595 / DSM 2588 / LMG 13176 / NBRC 15968 / NCIMB 11800 / UQM 2034</strain>
    </source>
</reference>
<accession>A0A979GN82</accession>
<dbReference type="PANTHER" id="PTHR12147:SF26">
    <property type="entry name" value="PEPTIDASE M28 DOMAIN-CONTAINING PROTEIN"/>
    <property type="match status" value="1"/>
</dbReference>
<dbReference type="Gene3D" id="2.30.42.10">
    <property type="match status" value="1"/>
</dbReference>
<dbReference type="SUPFAM" id="SSF53187">
    <property type="entry name" value="Zn-dependent exopeptidases"/>
    <property type="match status" value="1"/>
</dbReference>
<evidence type="ECO:0000259" key="1">
    <source>
        <dbReference type="SMART" id="SM00228"/>
    </source>
</evidence>
<reference evidence="3" key="1">
    <citation type="submission" date="2009-08" db="EMBL/GenBank/DDBJ databases">
        <title>The complete genome of Chitinophaga pinensis DSM 2588.</title>
        <authorList>
            <consortium name="US DOE Joint Genome Institute (JGI-PGF)"/>
            <person name="Lucas S."/>
            <person name="Copeland A."/>
            <person name="Lapidus A."/>
            <person name="Glavina del Rio T."/>
            <person name="Dalin E."/>
            <person name="Tice H."/>
            <person name="Bruce D."/>
            <person name="Goodwin L."/>
            <person name="Pitluck S."/>
            <person name="Kyrpides N."/>
            <person name="Mavromatis K."/>
            <person name="Ivanova N."/>
            <person name="Mikhailova N."/>
            <person name="Sims D."/>
            <person name="Meinche L."/>
            <person name="Brettin T."/>
            <person name="Detter J.C."/>
            <person name="Han C."/>
            <person name="Larimer F."/>
            <person name="Land M."/>
            <person name="Hauser L."/>
            <person name="Markowitz V."/>
            <person name="Cheng J.-F."/>
            <person name="Hugenholtz P."/>
            <person name="Woyke T."/>
            <person name="Wu D."/>
            <person name="Spring S."/>
            <person name="Klenk H.-P."/>
            <person name="Eisen J.A."/>
        </authorList>
    </citation>
    <scope>NUCLEOTIDE SEQUENCE [LARGE SCALE GENOMIC DNA]</scope>
    <source>
        <strain evidence="3">ATCC 43595 / DSM 2588 / LMG 13176 / NBRC 15968 / NCIMB 11800 / UQM 2034</strain>
    </source>
</reference>
<dbReference type="GO" id="GO:0008235">
    <property type="term" value="F:metalloexopeptidase activity"/>
    <property type="evidence" value="ECO:0007669"/>
    <property type="project" value="InterPro"/>
</dbReference>
<dbReference type="Proteomes" id="UP000002215">
    <property type="component" value="Chromosome"/>
</dbReference>
<organism evidence="2 3">
    <name type="scientific">Chitinophaga pinensis (strain ATCC 43595 / DSM 2588 / LMG 13176 / NBRC 15968 / NCIMB 11800 / UQM 2034)</name>
    <dbReference type="NCBI Taxonomy" id="485918"/>
    <lineage>
        <taxon>Bacteria</taxon>
        <taxon>Pseudomonadati</taxon>
        <taxon>Bacteroidota</taxon>
        <taxon>Chitinophagia</taxon>
        <taxon>Chitinophagales</taxon>
        <taxon>Chitinophagaceae</taxon>
        <taxon>Chitinophaga</taxon>
    </lineage>
</organism>
<protein>
    <submittedName>
        <fullName evidence="2">Peptidase M28</fullName>
    </submittedName>
</protein>
<dbReference type="SUPFAM" id="SSF50156">
    <property type="entry name" value="PDZ domain-like"/>
    <property type="match status" value="1"/>
</dbReference>
<name>A0A979GN82_CHIPD</name>
<dbReference type="InterPro" id="IPR001478">
    <property type="entry name" value="PDZ"/>
</dbReference>
<dbReference type="InterPro" id="IPR045175">
    <property type="entry name" value="M28_fam"/>
</dbReference>
<dbReference type="Pfam" id="PF04389">
    <property type="entry name" value="Peptidase_M28"/>
    <property type="match status" value="1"/>
</dbReference>
<dbReference type="Gene3D" id="3.40.630.10">
    <property type="entry name" value="Zn peptidases"/>
    <property type="match status" value="2"/>
</dbReference>
<dbReference type="AlphaFoldDB" id="A0A979GN82"/>
<gene>
    <name evidence="2" type="ordered locus">Cpin_0600</name>
</gene>
<evidence type="ECO:0000313" key="2">
    <source>
        <dbReference type="EMBL" id="ACU58098.1"/>
    </source>
</evidence>
<dbReference type="EMBL" id="CP001699">
    <property type="protein sequence ID" value="ACU58098.1"/>
    <property type="molecule type" value="Genomic_DNA"/>
</dbReference>
<evidence type="ECO:0000313" key="3">
    <source>
        <dbReference type="Proteomes" id="UP000002215"/>
    </source>
</evidence>
<dbReference type="GO" id="GO:0006508">
    <property type="term" value="P:proteolysis"/>
    <property type="evidence" value="ECO:0007669"/>
    <property type="project" value="InterPro"/>
</dbReference>
<sequence>MEPGLPALSVDFKKSTTVKHTTCLLALLLPFTTQLNAQKKADRKTLGNLQTHITYLASDKLEGRRTGTPGEQLAAEYIASQMKLAGLSPAGDSGYLQTFLVSEGKLIATTSHLTVNRSTLTPGEQFIPLPFSAQKSAKGDVLPDVNEPDNIWLFNVKDFEMSPHADPLEIYRQNAREAAKAGATGVIFYNGTETPKEVQKWLSIPVEPLKIPVMWVNSEISKVLDDAEDLRIDMQVDFASGRRTGTNVVGHIDNKAASTIVIGAHFDHLGHGEDHNSLAPNDQTIHHGADDNASGTAALLELARQLKASKLEKYNYLFVAFSGEELGLFGSKYFTEHSTIPPSSFNYMINMDMIGRLDPAKGLEVAGIGTSPVWPALLQQTIPASIRTTYDSSGTGPSDHTSFYLKNVPVLFFFTGTHSDYHKPSDEAAKINYDGELTVLKVVYELVEKTNSMEKLAFTKTRDKQTSTSARFTVTLGIMPDYTWQKPGVKVDGVSDNKPASKAGILANDVIIELGPHAIVNLEDYMQALSGFKKGDKTTVKVRREDSEKVFDIQF</sequence>